<evidence type="ECO:0000313" key="1">
    <source>
        <dbReference type="EMBL" id="PPQ80964.1"/>
    </source>
</evidence>
<comment type="caution">
    <text evidence="1">The sequence shown here is derived from an EMBL/GenBank/DDBJ whole genome shotgun (WGS) entry which is preliminary data.</text>
</comment>
<dbReference type="InParanoid" id="A0A409WR22"/>
<evidence type="ECO:0000313" key="2">
    <source>
        <dbReference type="Proteomes" id="UP000284706"/>
    </source>
</evidence>
<sequence length="158" mass="17603">MNGILNHFDSLLGASDVPTGRTDTADWTRLGLPHRAEESVDDELDHPSHPWTDSVLDVYRSAGDDSSPLSAIYQMQHADQIIPNLRAILNSSRSNDEIAAELTDLLGFDEIELVMHILDNRLSVSKQLDQGILKSRTPANGTEQHSRMFICTHSRSRT</sequence>
<dbReference type="Proteomes" id="UP000284706">
    <property type="component" value="Unassembled WGS sequence"/>
</dbReference>
<dbReference type="EMBL" id="NHYE01004913">
    <property type="protein sequence ID" value="PPQ80964.1"/>
    <property type="molecule type" value="Genomic_DNA"/>
</dbReference>
<dbReference type="OrthoDB" id="3069504at2759"/>
<organism evidence="1 2">
    <name type="scientific">Gymnopilus dilepis</name>
    <dbReference type="NCBI Taxonomy" id="231916"/>
    <lineage>
        <taxon>Eukaryota</taxon>
        <taxon>Fungi</taxon>
        <taxon>Dikarya</taxon>
        <taxon>Basidiomycota</taxon>
        <taxon>Agaricomycotina</taxon>
        <taxon>Agaricomycetes</taxon>
        <taxon>Agaricomycetidae</taxon>
        <taxon>Agaricales</taxon>
        <taxon>Agaricineae</taxon>
        <taxon>Hymenogastraceae</taxon>
        <taxon>Gymnopilus</taxon>
    </lineage>
</organism>
<protein>
    <submittedName>
        <fullName evidence="1">Uncharacterized protein</fullName>
    </submittedName>
</protein>
<name>A0A409WR22_9AGAR</name>
<dbReference type="AlphaFoldDB" id="A0A409WR22"/>
<keyword evidence="2" id="KW-1185">Reference proteome</keyword>
<proteinExistence type="predicted"/>
<gene>
    <name evidence="1" type="ORF">CVT26_003525</name>
</gene>
<accession>A0A409WR22</accession>
<dbReference type="STRING" id="231916.A0A409WR22"/>
<reference evidence="1 2" key="1">
    <citation type="journal article" date="2018" name="Evol. Lett.">
        <title>Horizontal gene cluster transfer increased hallucinogenic mushroom diversity.</title>
        <authorList>
            <person name="Reynolds H.T."/>
            <person name="Vijayakumar V."/>
            <person name="Gluck-Thaler E."/>
            <person name="Korotkin H.B."/>
            <person name="Matheny P.B."/>
            <person name="Slot J.C."/>
        </authorList>
    </citation>
    <scope>NUCLEOTIDE SEQUENCE [LARGE SCALE GENOMIC DNA]</scope>
    <source>
        <strain evidence="1 2">SRW20</strain>
    </source>
</reference>